<dbReference type="PANTHER" id="PTHR34220:SF7">
    <property type="entry name" value="SENSOR HISTIDINE KINASE YPDA"/>
    <property type="match status" value="1"/>
</dbReference>
<dbReference type="PANTHER" id="PTHR34220">
    <property type="entry name" value="SENSOR HISTIDINE KINASE YPDA"/>
    <property type="match status" value="1"/>
</dbReference>
<dbReference type="InterPro" id="IPR010559">
    <property type="entry name" value="Sig_transdc_His_kin_internal"/>
</dbReference>
<name>A0ABY7RT75_9FLAO</name>
<accession>A0ABY7RT75</accession>
<feature type="transmembrane region" description="Helical" evidence="1">
    <location>
        <begin position="124"/>
        <end position="144"/>
    </location>
</feature>
<keyword evidence="1" id="KW-0472">Membrane</keyword>
<feature type="transmembrane region" description="Helical" evidence="1">
    <location>
        <begin position="42"/>
        <end position="65"/>
    </location>
</feature>
<feature type="transmembrane region" description="Helical" evidence="1">
    <location>
        <begin position="20"/>
        <end position="36"/>
    </location>
</feature>
<reference evidence="3 4" key="1">
    <citation type="submission" date="2023-01" db="EMBL/GenBank/DDBJ databases">
        <title>Psychroserpens ponticola sp. nov., isolated from seawater.</title>
        <authorList>
            <person name="Kristyanto S."/>
            <person name="Jung J."/>
            <person name="Kim J.M."/>
            <person name="Jeon C.O."/>
        </authorList>
    </citation>
    <scope>NUCLEOTIDE SEQUENCE [LARGE SCALE GENOMIC DNA]</scope>
    <source>
        <strain evidence="3 4">MSW6</strain>
    </source>
</reference>
<feature type="transmembrane region" description="Helical" evidence="1">
    <location>
        <begin position="77"/>
        <end position="102"/>
    </location>
</feature>
<dbReference type="InterPro" id="IPR050640">
    <property type="entry name" value="Bact_2-comp_sensor_kinase"/>
</dbReference>
<keyword evidence="3" id="KW-0808">Transferase</keyword>
<evidence type="ECO:0000259" key="2">
    <source>
        <dbReference type="Pfam" id="PF06580"/>
    </source>
</evidence>
<feature type="domain" description="Signal transduction histidine kinase internal region" evidence="2">
    <location>
        <begin position="161"/>
        <end position="238"/>
    </location>
</feature>
<keyword evidence="1" id="KW-1133">Transmembrane helix</keyword>
<protein>
    <submittedName>
        <fullName evidence="3">Histidine kinase</fullName>
    </submittedName>
</protein>
<dbReference type="Pfam" id="PF06580">
    <property type="entry name" value="His_kinase"/>
    <property type="match status" value="1"/>
</dbReference>
<keyword evidence="1" id="KW-0812">Transmembrane</keyword>
<proteinExistence type="predicted"/>
<gene>
    <name evidence="3" type="ORF">MUN68_009510</name>
</gene>
<dbReference type="Proteomes" id="UP001202717">
    <property type="component" value="Chromosome"/>
</dbReference>
<dbReference type="RefSeq" id="WP_249997066.1">
    <property type="nucleotide sequence ID" value="NZ_CP116221.1"/>
</dbReference>
<sequence length="353" mass="41728">MIKKSAYLQILNNTVLRHILFWGLAFIYYLSVSWPYKTNKILLIEVTLFELILQMLIAYSVIYFFIPKLLNRNKKLVFFMCMLVISYLAHLSFSTFISFRWIKETEVLSKSDFFFERITSLSQYLRSIPSYALPMIILVIFGYYKKQKEIANLLEQKRTSELNLLKQQLNPHFLFNTLNNLYILVLEKSDKAAQIVGKLSEILDYILYQCKDKYVPLYKEVKLLENYIVLEKVRYGSRVEVSFEKQIYNDVKIAPLILLNFVENAFKHGVSQEVDKAFISLFISSSEKEIVFKLKNTKPKFYVESLKKDKGNIGMNNTEKQLELLYPNTYNLDIINTEFEYDLELKIQHNGKI</sequence>
<keyword evidence="3" id="KW-0418">Kinase</keyword>
<evidence type="ECO:0000256" key="1">
    <source>
        <dbReference type="SAM" id="Phobius"/>
    </source>
</evidence>
<dbReference type="GO" id="GO:0016301">
    <property type="term" value="F:kinase activity"/>
    <property type="evidence" value="ECO:0007669"/>
    <property type="project" value="UniProtKB-KW"/>
</dbReference>
<evidence type="ECO:0000313" key="4">
    <source>
        <dbReference type="Proteomes" id="UP001202717"/>
    </source>
</evidence>
<keyword evidence="4" id="KW-1185">Reference proteome</keyword>
<dbReference type="EMBL" id="CP116221">
    <property type="protein sequence ID" value="WCO00307.1"/>
    <property type="molecule type" value="Genomic_DNA"/>
</dbReference>
<organism evidence="3 4">
    <name type="scientific">Psychroserpens ponticola</name>
    <dbReference type="NCBI Taxonomy" id="2932268"/>
    <lineage>
        <taxon>Bacteria</taxon>
        <taxon>Pseudomonadati</taxon>
        <taxon>Bacteroidota</taxon>
        <taxon>Flavobacteriia</taxon>
        <taxon>Flavobacteriales</taxon>
        <taxon>Flavobacteriaceae</taxon>
        <taxon>Psychroserpens</taxon>
    </lineage>
</organism>
<evidence type="ECO:0000313" key="3">
    <source>
        <dbReference type="EMBL" id="WCO00307.1"/>
    </source>
</evidence>